<evidence type="ECO:0000313" key="2">
    <source>
        <dbReference type="EMBL" id="RMZ57448.1"/>
    </source>
</evidence>
<organism evidence="2 3">
    <name type="scientific">Auxenochlorella protothecoides</name>
    <name type="common">Green microalga</name>
    <name type="synonym">Chlorella protothecoides</name>
    <dbReference type="NCBI Taxonomy" id="3075"/>
    <lineage>
        <taxon>Eukaryota</taxon>
        <taxon>Viridiplantae</taxon>
        <taxon>Chlorophyta</taxon>
        <taxon>core chlorophytes</taxon>
        <taxon>Trebouxiophyceae</taxon>
        <taxon>Chlorellales</taxon>
        <taxon>Chlorellaceae</taxon>
        <taxon>Auxenochlorella</taxon>
    </lineage>
</organism>
<evidence type="ECO:0000256" key="1">
    <source>
        <dbReference type="SAM" id="MobiDB-lite"/>
    </source>
</evidence>
<dbReference type="EMBL" id="QOKY01000128">
    <property type="protein sequence ID" value="RMZ57448.1"/>
    <property type="molecule type" value="Genomic_DNA"/>
</dbReference>
<feature type="region of interest" description="Disordered" evidence="1">
    <location>
        <begin position="54"/>
        <end position="133"/>
    </location>
</feature>
<comment type="caution">
    <text evidence="2">The sequence shown here is derived from an EMBL/GenBank/DDBJ whole genome shotgun (WGS) entry which is preliminary data.</text>
</comment>
<feature type="compositionally biased region" description="Low complexity" evidence="1">
    <location>
        <begin position="70"/>
        <end position="93"/>
    </location>
</feature>
<dbReference type="Proteomes" id="UP000279271">
    <property type="component" value="Unassembled WGS sequence"/>
</dbReference>
<sequence>MSAAISLKRAGRPAIMVMVRTRGAREAPPPPLAGLGGRSLSDEELAWRLHQELNAGMGSPALHTRTRNPGTSTEGTSGEGATSTQPTSQPTTTVPAARVTSTQPTSQPTTTQRARRPGAAAAPRGSRAHADPGALTAKEVYGSILGALGACVAGQEGVADLARCGSWDNPAKPLLFSACGGWSETRWHVGGAAAPPRILEVSSDLFAPRALALEEVGARPPLPLFH</sequence>
<gene>
    <name evidence="2" type="ORF">APUTEX25_004282</name>
</gene>
<evidence type="ECO:0000313" key="3">
    <source>
        <dbReference type="Proteomes" id="UP000279271"/>
    </source>
</evidence>
<dbReference type="AlphaFoldDB" id="A0A3M7L3Z2"/>
<reference evidence="3" key="1">
    <citation type="journal article" date="2018" name="Algal Res.">
        <title>Characterization of plant carbon substrate utilization by Auxenochlorella protothecoides.</title>
        <authorList>
            <person name="Vogler B.W."/>
            <person name="Starkenburg S.R."/>
            <person name="Sudasinghe N."/>
            <person name="Schambach J.Y."/>
            <person name="Rollin J.A."/>
            <person name="Pattathil S."/>
            <person name="Barry A.N."/>
        </authorList>
    </citation>
    <scope>NUCLEOTIDE SEQUENCE [LARGE SCALE GENOMIC DNA]</scope>
    <source>
        <strain evidence="3">UTEX 25</strain>
    </source>
</reference>
<protein>
    <submittedName>
        <fullName evidence="2">Uncharacterized protein</fullName>
    </submittedName>
</protein>
<proteinExistence type="predicted"/>
<feature type="compositionally biased region" description="Low complexity" evidence="1">
    <location>
        <begin position="100"/>
        <end position="125"/>
    </location>
</feature>
<accession>A0A3M7L3Z2</accession>
<name>A0A3M7L3Z2_AUXPR</name>